<accession>A0A1J4Q528</accession>
<dbReference type="EMBL" id="LBDA02000012">
    <property type="protein sequence ID" value="OIK28299.1"/>
    <property type="molecule type" value="Genomic_DNA"/>
</dbReference>
<dbReference type="RefSeq" id="WP_053055645.1">
    <property type="nucleotide sequence ID" value="NZ_LBDA02000012.1"/>
</dbReference>
<organism evidence="2 3">
    <name type="scientific">Streptomyces malaysiense</name>
    <dbReference type="NCBI Taxonomy" id="1428626"/>
    <lineage>
        <taxon>Bacteria</taxon>
        <taxon>Bacillati</taxon>
        <taxon>Actinomycetota</taxon>
        <taxon>Actinomycetes</taxon>
        <taxon>Kitasatosporales</taxon>
        <taxon>Streptomycetaceae</taxon>
        <taxon>Streptomyces</taxon>
    </lineage>
</organism>
<feature type="region of interest" description="Disordered" evidence="1">
    <location>
        <begin position="1"/>
        <end position="32"/>
    </location>
</feature>
<dbReference type="AlphaFoldDB" id="A0A1J4Q528"/>
<feature type="compositionally biased region" description="Low complexity" evidence="1">
    <location>
        <begin position="20"/>
        <end position="30"/>
    </location>
</feature>
<evidence type="ECO:0000313" key="3">
    <source>
        <dbReference type="Proteomes" id="UP000034838"/>
    </source>
</evidence>
<name>A0A1J4Q528_9ACTN</name>
<protein>
    <submittedName>
        <fullName evidence="2">Uncharacterized protein</fullName>
    </submittedName>
</protein>
<comment type="caution">
    <text evidence="2">The sequence shown here is derived from an EMBL/GenBank/DDBJ whole genome shotgun (WGS) entry which is preliminary data.</text>
</comment>
<gene>
    <name evidence="2" type="ORF">VT52_006410</name>
</gene>
<keyword evidence="3" id="KW-1185">Reference proteome</keyword>
<sequence length="71" mass="7161">MARGAAGHPGSLDRSRRQAARGLARPRPGAWSAATAGAHLSRDLTPDGVPCDLFALLLEALADGGMAVALA</sequence>
<dbReference type="Proteomes" id="UP000034838">
    <property type="component" value="Unassembled WGS sequence"/>
</dbReference>
<proteinExistence type="predicted"/>
<reference evidence="2" key="1">
    <citation type="submission" date="2016-10" db="EMBL/GenBank/DDBJ databases">
        <title>Genome sequence of Streptomyces malaysiense MUSC 136.</title>
        <authorList>
            <person name="Lee L.-H."/>
            <person name="Ser H.-L."/>
        </authorList>
    </citation>
    <scope>NUCLEOTIDE SEQUENCE [LARGE SCALE GENOMIC DNA]</scope>
    <source>
        <strain evidence="2">MUSC 136</strain>
    </source>
</reference>
<evidence type="ECO:0000313" key="2">
    <source>
        <dbReference type="EMBL" id="OIK28299.1"/>
    </source>
</evidence>
<evidence type="ECO:0000256" key="1">
    <source>
        <dbReference type="SAM" id="MobiDB-lite"/>
    </source>
</evidence>